<keyword evidence="2" id="KW-1185">Reference proteome</keyword>
<comment type="caution">
    <text evidence="1">The sequence shown here is derived from an EMBL/GenBank/DDBJ whole genome shotgun (WGS) entry which is preliminary data.</text>
</comment>
<evidence type="ECO:0000313" key="2">
    <source>
        <dbReference type="Proteomes" id="UP000626092"/>
    </source>
</evidence>
<dbReference type="EMBL" id="WJXA01000007">
    <property type="protein sequence ID" value="KAF7137250.1"/>
    <property type="molecule type" value="Genomic_DNA"/>
</dbReference>
<dbReference type="OrthoDB" id="1700296at2759"/>
<organism evidence="1 2">
    <name type="scientific">Rhododendron simsii</name>
    <name type="common">Sims's rhododendron</name>
    <dbReference type="NCBI Taxonomy" id="118357"/>
    <lineage>
        <taxon>Eukaryota</taxon>
        <taxon>Viridiplantae</taxon>
        <taxon>Streptophyta</taxon>
        <taxon>Embryophyta</taxon>
        <taxon>Tracheophyta</taxon>
        <taxon>Spermatophyta</taxon>
        <taxon>Magnoliopsida</taxon>
        <taxon>eudicotyledons</taxon>
        <taxon>Gunneridae</taxon>
        <taxon>Pentapetalae</taxon>
        <taxon>asterids</taxon>
        <taxon>Ericales</taxon>
        <taxon>Ericaceae</taxon>
        <taxon>Ericoideae</taxon>
        <taxon>Rhodoreae</taxon>
        <taxon>Rhododendron</taxon>
    </lineage>
</organism>
<sequence>MNCGARERDWRVRQLAHHSSAGYGSGSSSIVLNNVLVGHRSRSKPSMLLSIKDLLPSPAKQAVWAYLQPMSTSPDSSSAGRHLLHRQKVCGYVIDKL</sequence>
<dbReference type="Proteomes" id="UP000626092">
    <property type="component" value="Unassembled WGS sequence"/>
</dbReference>
<dbReference type="AlphaFoldDB" id="A0A834GQJ1"/>
<name>A0A834GQJ1_RHOSS</name>
<evidence type="ECO:0000313" key="1">
    <source>
        <dbReference type="EMBL" id="KAF7137250.1"/>
    </source>
</evidence>
<gene>
    <name evidence="1" type="ORF">RHSIM_Rhsim07G0000400</name>
</gene>
<protein>
    <submittedName>
        <fullName evidence="1">Uncharacterized protein</fullName>
    </submittedName>
</protein>
<reference evidence="1" key="1">
    <citation type="submission" date="2019-11" db="EMBL/GenBank/DDBJ databases">
        <authorList>
            <person name="Liu Y."/>
            <person name="Hou J."/>
            <person name="Li T.-Q."/>
            <person name="Guan C.-H."/>
            <person name="Wu X."/>
            <person name="Wu H.-Z."/>
            <person name="Ling F."/>
            <person name="Zhang R."/>
            <person name="Shi X.-G."/>
            <person name="Ren J.-P."/>
            <person name="Chen E.-F."/>
            <person name="Sun J.-M."/>
        </authorList>
    </citation>
    <scope>NUCLEOTIDE SEQUENCE</scope>
    <source>
        <strain evidence="1">Adult_tree_wgs_1</strain>
        <tissue evidence="1">Leaves</tissue>
    </source>
</reference>
<proteinExistence type="predicted"/>
<accession>A0A834GQJ1</accession>